<dbReference type="OrthoDB" id="74545at2759"/>
<reference evidence="10 11" key="1">
    <citation type="journal article" date="2016" name="BMC Genomics">
        <title>Genome sequencing and secondary metabolism of the postharvest pathogen Penicillium griseofulvum.</title>
        <authorList>
            <person name="Banani H."/>
            <person name="Marcet-Houben M."/>
            <person name="Ballester A.R."/>
            <person name="Abbruscato P."/>
            <person name="Gonzalez-Candelas L."/>
            <person name="Gabaldon T."/>
            <person name="Spadaro D."/>
        </authorList>
    </citation>
    <scope>NUCLEOTIDE SEQUENCE [LARGE SCALE GENOMIC DNA]</scope>
    <source>
        <strain evidence="10 11">PG3</strain>
    </source>
</reference>
<keyword evidence="4" id="KW-0479">Metal-binding</keyword>
<evidence type="ECO:0000259" key="9">
    <source>
        <dbReference type="Pfam" id="PF00962"/>
    </source>
</evidence>
<evidence type="ECO:0000256" key="3">
    <source>
        <dbReference type="ARBA" id="ARBA00011245"/>
    </source>
</evidence>
<evidence type="ECO:0000256" key="2">
    <source>
        <dbReference type="ARBA" id="ARBA00006676"/>
    </source>
</evidence>
<dbReference type="GO" id="GO:0009117">
    <property type="term" value="P:nucleotide metabolic process"/>
    <property type="evidence" value="ECO:0007669"/>
    <property type="project" value="UniProtKB-KW"/>
</dbReference>
<dbReference type="Gene3D" id="3.20.20.140">
    <property type="entry name" value="Metal-dependent hydrolases"/>
    <property type="match status" value="1"/>
</dbReference>
<keyword evidence="10" id="KW-0548">Nucleotidyltransferase</keyword>
<dbReference type="OMA" id="FRTYNED"/>
<keyword evidence="11" id="KW-1185">Reference proteome</keyword>
<dbReference type="FunFam" id="3.20.20.140:FF:000033">
    <property type="entry name" value="Adenosine deaminase-like protein"/>
    <property type="match status" value="1"/>
</dbReference>
<dbReference type="SUPFAM" id="SSF51556">
    <property type="entry name" value="Metallo-dependent hydrolases"/>
    <property type="match status" value="1"/>
</dbReference>
<accession>A0A135LJJ0</accession>
<protein>
    <submittedName>
        <fullName evidence="10">Reverse transcriptase</fullName>
    </submittedName>
</protein>
<evidence type="ECO:0000256" key="8">
    <source>
        <dbReference type="ARBA" id="ARBA00048787"/>
    </source>
</evidence>
<keyword evidence="10" id="KW-0695">RNA-directed DNA polymerase</keyword>
<comment type="catalytic activity">
    <reaction evidence="8">
        <text>N(6)-methyl-AMP + H2O + H(+) = IMP + methylamine</text>
        <dbReference type="Rhea" id="RHEA:16001"/>
        <dbReference type="ChEBI" id="CHEBI:15377"/>
        <dbReference type="ChEBI" id="CHEBI:15378"/>
        <dbReference type="ChEBI" id="CHEBI:58053"/>
        <dbReference type="ChEBI" id="CHEBI:59338"/>
        <dbReference type="ChEBI" id="CHEBI:144842"/>
    </reaction>
    <physiologicalReaction direction="left-to-right" evidence="8">
        <dbReference type="Rhea" id="RHEA:16002"/>
    </physiologicalReaction>
</comment>
<proteinExistence type="inferred from homology"/>
<evidence type="ECO:0000256" key="7">
    <source>
        <dbReference type="ARBA" id="ARBA00023080"/>
    </source>
</evidence>
<evidence type="ECO:0000256" key="1">
    <source>
        <dbReference type="ARBA" id="ARBA00001947"/>
    </source>
</evidence>
<dbReference type="AlphaFoldDB" id="A0A135LJJ0"/>
<dbReference type="Proteomes" id="UP000070168">
    <property type="component" value="Unassembled WGS sequence"/>
</dbReference>
<dbReference type="InterPro" id="IPR032466">
    <property type="entry name" value="Metal_Hydrolase"/>
</dbReference>
<comment type="subunit">
    <text evidence="3">Monomer.</text>
</comment>
<evidence type="ECO:0000256" key="4">
    <source>
        <dbReference type="ARBA" id="ARBA00022723"/>
    </source>
</evidence>
<name>A0A135LJJ0_PENPA</name>
<organism evidence="10 11">
    <name type="scientific">Penicillium patulum</name>
    <name type="common">Penicillium griseofulvum</name>
    <dbReference type="NCBI Taxonomy" id="5078"/>
    <lineage>
        <taxon>Eukaryota</taxon>
        <taxon>Fungi</taxon>
        <taxon>Dikarya</taxon>
        <taxon>Ascomycota</taxon>
        <taxon>Pezizomycotina</taxon>
        <taxon>Eurotiomycetes</taxon>
        <taxon>Eurotiomycetidae</taxon>
        <taxon>Eurotiales</taxon>
        <taxon>Aspergillaceae</taxon>
        <taxon>Penicillium</taxon>
    </lineage>
</organism>
<gene>
    <name evidence="10" type="ORF">PGRI_029790</name>
</gene>
<dbReference type="Pfam" id="PF00962">
    <property type="entry name" value="A_deaminase"/>
    <property type="match status" value="1"/>
</dbReference>
<comment type="similarity">
    <text evidence="2">Belongs to the metallo-dependent hydrolases superfamily. Adenosine and AMP deaminases family.</text>
</comment>
<dbReference type="InterPro" id="IPR001365">
    <property type="entry name" value="A_deaminase_dom"/>
</dbReference>
<evidence type="ECO:0000313" key="10">
    <source>
        <dbReference type="EMBL" id="KXG49109.1"/>
    </source>
</evidence>
<dbReference type="STRING" id="5078.A0A135LJJ0"/>
<evidence type="ECO:0000313" key="11">
    <source>
        <dbReference type="Proteomes" id="UP000070168"/>
    </source>
</evidence>
<dbReference type="GO" id="GO:0019239">
    <property type="term" value="F:deaminase activity"/>
    <property type="evidence" value="ECO:0007669"/>
    <property type="project" value="InterPro"/>
</dbReference>
<evidence type="ECO:0000256" key="6">
    <source>
        <dbReference type="ARBA" id="ARBA00022833"/>
    </source>
</evidence>
<dbReference type="CDD" id="cd01709">
    <property type="entry name" value="RT_like_1"/>
    <property type="match status" value="1"/>
</dbReference>
<keyword evidence="7" id="KW-0546">Nucleotide metabolism</keyword>
<feature type="domain" description="Adenosine deaminase" evidence="9">
    <location>
        <begin position="16"/>
        <end position="337"/>
    </location>
</feature>
<keyword evidence="5" id="KW-0378">Hydrolase</keyword>
<dbReference type="EMBL" id="LHQR01000065">
    <property type="protein sequence ID" value="KXG49109.1"/>
    <property type="molecule type" value="Genomic_DNA"/>
</dbReference>
<dbReference type="PANTHER" id="PTHR37015:SF2">
    <property type="entry name" value="REVERSE TRANSCRIPTASE DOMAIN-CONTAINING PROTEIN"/>
    <property type="match status" value="1"/>
</dbReference>
<dbReference type="RefSeq" id="XP_040647645.1">
    <property type="nucleotide sequence ID" value="XM_040790692.1"/>
</dbReference>
<keyword evidence="10" id="KW-0808">Transferase</keyword>
<dbReference type="GO" id="GO:0046872">
    <property type="term" value="F:metal ion binding"/>
    <property type="evidence" value="ECO:0007669"/>
    <property type="project" value="UniProtKB-KW"/>
</dbReference>
<comment type="cofactor">
    <cofactor evidence="1">
        <name>Zn(2+)</name>
        <dbReference type="ChEBI" id="CHEBI:29105"/>
    </cofactor>
</comment>
<dbReference type="GO" id="GO:0003964">
    <property type="term" value="F:RNA-directed DNA polymerase activity"/>
    <property type="evidence" value="ECO:0007669"/>
    <property type="project" value="UniProtKB-KW"/>
</dbReference>
<comment type="caution">
    <text evidence="10">The sequence shown here is derived from an EMBL/GenBank/DDBJ whole genome shotgun (WGS) entry which is preliminary data.</text>
</comment>
<keyword evidence="6" id="KW-0862">Zinc</keyword>
<evidence type="ECO:0000256" key="5">
    <source>
        <dbReference type="ARBA" id="ARBA00022801"/>
    </source>
</evidence>
<dbReference type="GeneID" id="63705992"/>
<sequence>MDDSKPVDQIFTKALPKIELHAHLSGSISRQCLHEIWKRKIEQNPAFDVEDPLVLMPPGKVDYTLETFFSTFSKLTYQLCNDLESLVYATNSVLEDFLRDGVVYLELRTIPRASPGINREQYINTVLDTIEKFRTKTRLMSVFLILAIDRGSMTAVEADEIINLAIEHKPRGVVGVDICGNPTKGDVSIYKQPFSKAKANGLGITLHFAETTASASASELSTLLSFQPDRLGHVIHVPDEIKKEIARRKLSLELCISCNVHAKMINGGFMDHHFGYWRHEDCPIALCTDDVGFFCSPVSNEYLLAAQHFGLSRTDLLDMCTKSADANFAGEYYKGRIQELQMLRNINRLKPIIMANGALPQTLKAITATKINELSKQRALFDQRKTEILAVANGAPDLRARAQALLDGISRLKGYPKDTLDKNDADLDAESADELEEKLTPRGVGRLQPEDHKNMRHVLLQGRYDHSISQAALKDRIAQLEKELQYLEIKHKHGDFYSKLVTEWLSELDGSIASTADETKSTDSDPKLEKAGRAEMHEQRATWESFVFTPATHVSEDAIQSYLNDLFMKTNLSQQALKDLRVSIQLFGTELFSKGDWLDLDELKWVSQALIKSDLLGEEKTAILKEFMRNDEVAQEVADVLNMRLASLESWTWTGAVDGIPVELRRQLNGKYRAFMDEDLLDALMLQYLGTTWAVKLREVFVTFLGSNAWKAPHEDIPEDHKEMRKYFLGRYANSDSGKINEIRKRTYTENYFMTQLPASTEEGARQYDDEGTKAKNALDTKHSLLHLLVTESIIHKHQHGGFTAVRSDFEWFGASMPHATLLTVLKFFGVSEQWLKFFLLFLEAPLKFAQDGPQASIQVRKRGLPTSHTLSDCLGESVLFCMDYAVNQATDGGFLYRLHDDFWFWGSEKTCVESWQAMEHFTKVMGLKFNQEKTGSVRMGLNKTSKESALPTGDIRWGFLVLNAEQEKFIIDQAQVDKHIEELSRQLSSCKSVFAWVQAWNSYFGRFFANNFANPALCFGRDHIDMAISTLSRIERTLFNKTSDDKSPSAQISGVTDYLRTVIADRFDMHDLPDGFFYYPTELGGLELLNPFIRLFAMRENIKQTPRKLLHKASLRDEKEYEEAKANFIKNGADARGQFGKKWSNEKKPFMSLEEYTRYQETFSDSLAGVYLKLTMVPSETSMERTWGFEREQRFLSQNSSKCSINDSWYTMTPYWRWVAELYREEMARTYGSLAAANREFMPLGVVKTLREGRFRWQG</sequence>
<dbReference type="PANTHER" id="PTHR37015">
    <property type="entry name" value="REVERSE TRANSCRIPTASE DOMAIN-CONTAINING PROTEIN"/>
    <property type="match status" value="1"/>
</dbReference>